<evidence type="ECO:0000259" key="11">
    <source>
        <dbReference type="Pfam" id="PF21082"/>
    </source>
</evidence>
<evidence type="ECO:0000259" key="10">
    <source>
        <dbReference type="Pfam" id="PF00924"/>
    </source>
</evidence>
<dbReference type="InterPro" id="IPR011066">
    <property type="entry name" value="MscS_channel_C_sf"/>
</dbReference>
<evidence type="ECO:0000256" key="3">
    <source>
        <dbReference type="ARBA" id="ARBA00022475"/>
    </source>
</evidence>
<keyword evidence="9" id="KW-0732">Signal</keyword>
<evidence type="ECO:0000256" key="1">
    <source>
        <dbReference type="ARBA" id="ARBA00004651"/>
    </source>
</evidence>
<feature type="transmembrane region" description="Helical" evidence="8">
    <location>
        <begin position="366"/>
        <end position="386"/>
    </location>
</feature>
<dbReference type="Gene3D" id="3.30.70.100">
    <property type="match status" value="1"/>
</dbReference>
<evidence type="ECO:0000256" key="9">
    <source>
        <dbReference type="SAM" id="SignalP"/>
    </source>
</evidence>
<evidence type="ECO:0000313" key="13">
    <source>
        <dbReference type="EMBL" id="QCD45848.1"/>
    </source>
</evidence>
<name>A0A6G5QJH3_CAMRE</name>
<feature type="signal peptide" evidence="9">
    <location>
        <begin position="1"/>
        <end position="19"/>
    </location>
</feature>
<evidence type="ECO:0000256" key="5">
    <source>
        <dbReference type="ARBA" id="ARBA00022989"/>
    </source>
</evidence>
<feature type="transmembrane region" description="Helical" evidence="8">
    <location>
        <begin position="392"/>
        <end position="412"/>
    </location>
</feature>
<feature type="transmembrane region" description="Helical" evidence="8">
    <location>
        <begin position="301"/>
        <end position="320"/>
    </location>
</feature>
<protein>
    <submittedName>
        <fullName evidence="13">Mechanosensitive ion channel family protein</fullName>
    </submittedName>
</protein>
<dbReference type="Pfam" id="PF00924">
    <property type="entry name" value="MS_channel_2nd"/>
    <property type="match status" value="1"/>
</dbReference>
<dbReference type="PROSITE" id="PS01246">
    <property type="entry name" value="UPF0003"/>
    <property type="match status" value="1"/>
</dbReference>
<evidence type="ECO:0000313" key="14">
    <source>
        <dbReference type="Proteomes" id="UP000502377"/>
    </source>
</evidence>
<feature type="chain" id="PRO_5026306826" evidence="9">
    <location>
        <begin position="20"/>
        <end position="615"/>
    </location>
</feature>
<dbReference type="InterPro" id="IPR006686">
    <property type="entry name" value="MscS_channel_CS"/>
</dbReference>
<dbReference type="AlphaFoldDB" id="A0A6G5QJH3"/>
<organism evidence="13 14">
    <name type="scientific">Campylobacter rectus</name>
    <name type="common">Wolinella recta</name>
    <dbReference type="NCBI Taxonomy" id="203"/>
    <lineage>
        <taxon>Bacteria</taxon>
        <taxon>Pseudomonadati</taxon>
        <taxon>Campylobacterota</taxon>
        <taxon>Epsilonproteobacteria</taxon>
        <taxon>Campylobacterales</taxon>
        <taxon>Campylobacteraceae</taxon>
        <taxon>Campylobacter</taxon>
    </lineage>
</organism>
<dbReference type="Gene3D" id="2.30.30.60">
    <property type="match status" value="1"/>
</dbReference>
<dbReference type="InterPro" id="IPR045042">
    <property type="entry name" value="YnaI-like"/>
</dbReference>
<proteinExistence type="inferred from homology"/>
<keyword evidence="5 8" id="KW-1133">Transmembrane helix</keyword>
<sequence length="615" mass="69189">MRKILAAVFALCFSLNLLANTASDDLNATDILSVVNQINEANAQIAVIKAQSAENNETADKSVLFKTVLDKKEKLIEQIPYLIMQIEIDEEQVRKFEQEMQTLSAKTKKLKNQGNQNLYVKNMLELERMRLDGLFYSSLLNLENIFKEGGKAVNVKLAVEETLLSFQTEFYAQFKAFKDSLSEEVALAHKGELDALDAHKKTFEEILHYLRDNAELLTSNYIISELNLKTAIDFINEKASFTSKFNVGKAAIIFVVFLFFVSFTTLLSKLTLWALMKFFVKHDSDRQTKGRIVEIIKRPMLLTLIAYAIDICVSIAYYPAPMPIKFANFLTITFVVAVTWLVLSVLNGYGMVLINELTKKSGRKEVINLILKIIYFIIFVIALLIVLSKLGFNVSAIIASLGIGGLAVALATKDILANFFASVMLLFDNSFSQGDWIVCGDIEGTVVEIGLRKTTVRTFDNALIFVPNSKLASDPIRNWSRRKMGRRIRMLIGIKYSATTEQIKKCIEEIRQMLLEHPGIAKGDDMGSKKASRYDRGIVSIDDLAGYKSNLFVVVDEFADSSINILVYCFSKTIVWGEFLAVKEDVMMKIMDIVEANGLGFAFPSQSLYVEEVKK</sequence>
<evidence type="ECO:0000259" key="12">
    <source>
        <dbReference type="Pfam" id="PF21088"/>
    </source>
</evidence>
<feature type="domain" description="Mechanosensitive ion channel MscS" evidence="10">
    <location>
        <begin position="414"/>
        <end position="481"/>
    </location>
</feature>
<evidence type="ECO:0000256" key="6">
    <source>
        <dbReference type="ARBA" id="ARBA00023136"/>
    </source>
</evidence>
<keyword evidence="3" id="KW-1003">Cell membrane</keyword>
<dbReference type="InterPro" id="IPR010920">
    <property type="entry name" value="LSM_dom_sf"/>
</dbReference>
<dbReference type="RefSeq" id="WP_002943574.1">
    <property type="nucleotide sequence ID" value="NZ_CP012543.1"/>
</dbReference>
<dbReference type="PANTHER" id="PTHR43634:SF2">
    <property type="entry name" value="LOW CONDUCTANCE MECHANOSENSITIVE CHANNEL YNAI"/>
    <property type="match status" value="1"/>
</dbReference>
<dbReference type="Pfam" id="PF21082">
    <property type="entry name" value="MS_channel_3rd"/>
    <property type="match status" value="1"/>
</dbReference>
<dbReference type="Proteomes" id="UP000502377">
    <property type="component" value="Chromosome"/>
</dbReference>
<comment type="subcellular location">
    <subcellularLocation>
        <location evidence="1">Cell membrane</location>
        <topology evidence="1">Multi-pass membrane protein</topology>
    </subcellularLocation>
</comment>
<feature type="domain" description="Mechanosensitive ion channel MscS C-terminal" evidence="11">
    <location>
        <begin position="490"/>
        <end position="600"/>
    </location>
</feature>
<feature type="domain" description="Mechanosensitive ion channel transmembrane helices 2/3" evidence="12">
    <location>
        <begin position="372"/>
        <end position="411"/>
    </location>
</feature>
<evidence type="ECO:0000256" key="4">
    <source>
        <dbReference type="ARBA" id="ARBA00022692"/>
    </source>
</evidence>
<keyword evidence="7" id="KW-0175">Coiled coil</keyword>
<feature type="coiled-coil region" evidence="7">
    <location>
        <begin position="86"/>
        <end position="113"/>
    </location>
</feature>
<dbReference type="Pfam" id="PF21088">
    <property type="entry name" value="MS_channel_1st"/>
    <property type="match status" value="1"/>
</dbReference>
<dbReference type="GO" id="GO:0008381">
    <property type="term" value="F:mechanosensitive monoatomic ion channel activity"/>
    <property type="evidence" value="ECO:0007669"/>
    <property type="project" value="UniProtKB-ARBA"/>
</dbReference>
<keyword evidence="6 8" id="KW-0472">Membrane</keyword>
<dbReference type="InterPro" id="IPR049142">
    <property type="entry name" value="MS_channel_1st"/>
</dbReference>
<dbReference type="PANTHER" id="PTHR43634">
    <property type="entry name" value="OW CONDUCTANCE MECHANOSENSITIVE CHANNEL"/>
    <property type="match status" value="1"/>
</dbReference>
<evidence type="ECO:0000256" key="2">
    <source>
        <dbReference type="ARBA" id="ARBA00008017"/>
    </source>
</evidence>
<dbReference type="KEGG" id="crx:CRECT_0140"/>
<evidence type="ECO:0000256" key="8">
    <source>
        <dbReference type="SAM" id="Phobius"/>
    </source>
</evidence>
<dbReference type="InterPro" id="IPR049278">
    <property type="entry name" value="MS_channel_C"/>
</dbReference>
<dbReference type="EMBL" id="CP012543">
    <property type="protein sequence ID" value="QCD45848.1"/>
    <property type="molecule type" value="Genomic_DNA"/>
</dbReference>
<feature type="transmembrane region" description="Helical" evidence="8">
    <location>
        <begin position="326"/>
        <end position="354"/>
    </location>
</feature>
<reference evidence="13 14" key="1">
    <citation type="submission" date="2016-07" db="EMBL/GenBank/DDBJ databases">
        <title>Comparative genomics of the Campylobacter concisus group.</title>
        <authorList>
            <person name="Miller W.G."/>
            <person name="Yee E."/>
            <person name="Chapman M.H."/>
            <person name="Huynh S."/>
            <person name="Bono J.L."/>
            <person name="On S.L.W."/>
            <person name="StLeger J."/>
            <person name="Foster G."/>
            <person name="Parker C.T."/>
        </authorList>
    </citation>
    <scope>NUCLEOTIDE SEQUENCE [LARGE SCALE GENOMIC DNA]</scope>
    <source>
        <strain evidence="13 14">ATCC 33238</strain>
    </source>
</reference>
<gene>
    <name evidence="13" type="ORF">CRECT_0140</name>
</gene>
<dbReference type="SUPFAM" id="SSF50182">
    <property type="entry name" value="Sm-like ribonucleoproteins"/>
    <property type="match status" value="1"/>
</dbReference>
<dbReference type="InterPro" id="IPR006685">
    <property type="entry name" value="MscS_channel_2nd"/>
</dbReference>
<comment type="similarity">
    <text evidence="2">Belongs to the MscS (TC 1.A.23) family.</text>
</comment>
<dbReference type="Gene3D" id="1.10.287.1260">
    <property type="match status" value="1"/>
</dbReference>
<dbReference type="InterPro" id="IPR023408">
    <property type="entry name" value="MscS_beta-dom_sf"/>
</dbReference>
<accession>A0A6G5QJH3</accession>
<keyword evidence="4 8" id="KW-0812">Transmembrane</keyword>
<evidence type="ECO:0000256" key="7">
    <source>
        <dbReference type="SAM" id="Coils"/>
    </source>
</evidence>
<dbReference type="SUPFAM" id="SSF82861">
    <property type="entry name" value="Mechanosensitive channel protein MscS (YggB), transmembrane region"/>
    <property type="match status" value="1"/>
</dbReference>
<dbReference type="SUPFAM" id="SSF82689">
    <property type="entry name" value="Mechanosensitive channel protein MscS (YggB), C-terminal domain"/>
    <property type="match status" value="1"/>
</dbReference>
<dbReference type="InterPro" id="IPR011014">
    <property type="entry name" value="MscS_channel_TM-2"/>
</dbReference>
<feature type="transmembrane region" description="Helical" evidence="8">
    <location>
        <begin position="250"/>
        <end position="280"/>
    </location>
</feature>
<dbReference type="GO" id="GO:0005886">
    <property type="term" value="C:plasma membrane"/>
    <property type="evidence" value="ECO:0007669"/>
    <property type="project" value="UniProtKB-SubCell"/>
</dbReference>